<gene>
    <name evidence="7" type="ORF">SAMN04489750_3417</name>
</gene>
<dbReference type="PANTHER" id="PTHR11455:SF9">
    <property type="entry name" value="CRYPTOCHROME CIRCADIAN CLOCK 5 ISOFORM X1"/>
    <property type="match status" value="1"/>
</dbReference>
<evidence type="ECO:0000313" key="8">
    <source>
        <dbReference type="Proteomes" id="UP000250028"/>
    </source>
</evidence>
<dbReference type="InterPro" id="IPR002081">
    <property type="entry name" value="Cryptochrome/DNA_photolyase_1"/>
</dbReference>
<keyword evidence="3 5" id="KW-0157">Chromophore</keyword>
<dbReference type="Pfam" id="PF00875">
    <property type="entry name" value="DNA_photolyase"/>
    <property type="match status" value="1"/>
</dbReference>
<proteinExistence type="inferred from homology"/>
<feature type="binding site" evidence="4">
    <location>
        <position position="214"/>
    </location>
    <ligand>
        <name>FAD</name>
        <dbReference type="ChEBI" id="CHEBI:57692"/>
    </ligand>
</feature>
<dbReference type="GO" id="GO:0003904">
    <property type="term" value="F:deoxyribodipyrimidine photo-lyase activity"/>
    <property type="evidence" value="ECO:0007669"/>
    <property type="project" value="TreeGrafter"/>
</dbReference>
<dbReference type="PROSITE" id="PS00394">
    <property type="entry name" value="DNA_PHOTOLYASES_1_1"/>
    <property type="match status" value="1"/>
</dbReference>
<dbReference type="RefSeq" id="WP_109687714.1">
    <property type="nucleotide sequence ID" value="NZ_QGDN01000001.1"/>
</dbReference>
<dbReference type="Proteomes" id="UP000250028">
    <property type="component" value="Unassembled WGS sequence"/>
</dbReference>
<accession>A0A2Y8ZXM4</accession>
<organism evidence="7 8">
    <name type="scientific">Branchiibius hedensis</name>
    <dbReference type="NCBI Taxonomy" id="672460"/>
    <lineage>
        <taxon>Bacteria</taxon>
        <taxon>Bacillati</taxon>
        <taxon>Actinomycetota</taxon>
        <taxon>Actinomycetes</taxon>
        <taxon>Micrococcales</taxon>
        <taxon>Dermacoccaceae</taxon>
        <taxon>Branchiibius</taxon>
    </lineage>
</organism>
<dbReference type="SUPFAM" id="SSF48173">
    <property type="entry name" value="Cryptochrome/photolyase FAD-binding domain"/>
    <property type="match status" value="1"/>
</dbReference>
<dbReference type="InterPro" id="IPR036155">
    <property type="entry name" value="Crypto/Photolyase_N_sf"/>
</dbReference>
<feature type="binding site" evidence="4">
    <location>
        <begin position="354"/>
        <end position="356"/>
    </location>
    <ligand>
        <name>FAD</name>
        <dbReference type="ChEBI" id="CHEBI:57692"/>
    </ligand>
</feature>
<sequence>MNQPAILWLRRDLRRHDHPALLKAHEDAGSAGVLPLFVIDPVLWKSAGPARRGWLAATLKATNSAYADRLVIRLGDPSVVVPKVARELGAARVHVTRETTPYGARRDARIAAALNDAEVELVETGTPYAVGPGLISNGSGKPYKVFTPFSKAWREHGWPAPAQVDRVRWATADSDGRVDAMLDKAIREAPELPPAGEDAAMQRWHEFLEDIADYGDDRDRPDRDATSRLSPYLKYGVLHPRTLLAEAPKSKRADRYVTELAWREFYADVLHHNPKSAWHDLNPLGIPYDEPDETFEAWKDGRTGFPIVDAGMRQLNETGWMHNRVRMITASFLTKDLHVWWPHGARYFLDRLIDGDIASNNHGWQWVAGTGTDAAPYFRVFNPTTQGEKFDPQGEYVKRWIPELGTDEYPDPIVDHKAEREETLRRYEHRGH</sequence>
<dbReference type="PROSITE" id="PS51645">
    <property type="entry name" value="PHR_CRY_ALPHA_BETA"/>
    <property type="match status" value="1"/>
</dbReference>
<evidence type="ECO:0000256" key="3">
    <source>
        <dbReference type="ARBA" id="ARBA00022991"/>
    </source>
</evidence>
<dbReference type="EMBL" id="UESZ01000001">
    <property type="protein sequence ID" value="SSA36038.1"/>
    <property type="molecule type" value="Genomic_DNA"/>
</dbReference>
<feature type="binding site" evidence="4">
    <location>
        <begin position="226"/>
        <end position="230"/>
    </location>
    <ligand>
        <name>FAD</name>
        <dbReference type="ChEBI" id="CHEBI:57692"/>
    </ligand>
</feature>
<dbReference type="GO" id="GO:0006950">
    <property type="term" value="P:response to stress"/>
    <property type="evidence" value="ECO:0007669"/>
    <property type="project" value="UniProtKB-ARBA"/>
</dbReference>
<dbReference type="Gene3D" id="1.25.40.80">
    <property type="match status" value="1"/>
</dbReference>
<dbReference type="Pfam" id="PF03441">
    <property type="entry name" value="FAD_binding_7"/>
    <property type="match status" value="1"/>
</dbReference>
<dbReference type="Gene3D" id="3.40.50.620">
    <property type="entry name" value="HUPs"/>
    <property type="match status" value="1"/>
</dbReference>
<dbReference type="InterPro" id="IPR014729">
    <property type="entry name" value="Rossmann-like_a/b/a_fold"/>
</dbReference>
<dbReference type="GO" id="GO:0009416">
    <property type="term" value="P:response to light stimulus"/>
    <property type="evidence" value="ECO:0007669"/>
    <property type="project" value="TreeGrafter"/>
</dbReference>
<dbReference type="InterPro" id="IPR036134">
    <property type="entry name" value="Crypto/Photolyase_FAD-like_sf"/>
</dbReference>
<dbReference type="GO" id="GO:0006139">
    <property type="term" value="P:nucleobase-containing compound metabolic process"/>
    <property type="evidence" value="ECO:0007669"/>
    <property type="project" value="UniProtKB-ARBA"/>
</dbReference>
<keyword evidence="2 4" id="KW-0274">FAD</keyword>
<dbReference type="Gene3D" id="1.10.579.10">
    <property type="entry name" value="DNA Cyclobutane Dipyrimidine Photolyase, subunit A, domain 3"/>
    <property type="match status" value="1"/>
</dbReference>
<evidence type="ECO:0000256" key="5">
    <source>
        <dbReference type="RuleBase" id="RU004182"/>
    </source>
</evidence>
<dbReference type="AlphaFoldDB" id="A0A2Y8ZXM4"/>
<dbReference type="GO" id="GO:0071949">
    <property type="term" value="F:FAD binding"/>
    <property type="evidence" value="ECO:0007669"/>
    <property type="project" value="TreeGrafter"/>
</dbReference>
<dbReference type="InterPro" id="IPR005101">
    <property type="entry name" value="Cryptochr/Photolyase_FAD-bd"/>
</dbReference>
<dbReference type="InterPro" id="IPR006050">
    <property type="entry name" value="DNA_photolyase_N"/>
</dbReference>
<dbReference type="PANTHER" id="PTHR11455">
    <property type="entry name" value="CRYPTOCHROME"/>
    <property type="match status" value="1"/>
</dbReference>
<feature type="binding site" evidence="4">
    <location>
        <begin position="259"/>
        <end position="266"/>
    </location>
    <ligand>
        <name>FAD</name>
        <dbReference type="ChEBI" id="CHEBI:57692"/>
    </ligand>
</feature>
<keyword evidence="7" id="KW-0456">Lyase</keyword>
<dbReference type="InterPro" id="IPR018394">
    <property type="entry name" value="DNA_photolyase_1_CS_C"/>
</dbReference>
<feature type="domain" description="Photolyase/cryptochrome alpha/beta" evidence="6">
    <location>
        <begin position="3"/>
        <end position="129"/>
    </location>
</feature>
<comment type="cofactor">
    <cofactor evidence="4">
        <name>FAD</name>
        <dbReference type="ChEBI" id="CHEBI:57692"/>
    </cofactor>
    <text evidence="4">Binds 1 FAD per subunit.</text>
</comment>
<feature type="binding site" evidence="4">
    <location>
        <position position="256"/>
    </location>
    <ligand>
        <name>FAD</name>
        <dbReference type="ChEBI" id="CHEBI:57692"/>
    </ligand>
</feature>
<evidence type="ECO:0000256" key="1">
    <source>
        <dbReference type="ARBA" id="ARBA00022630"/>
    </source>
</evidence>
<dbReference type="OrthoDB" id="9772484at2"/>
<dbReference type="GO" id="GO:0003677">
    <property type="term" value="F:DNA binding"/>
    <property type="evidence" value="ECO:0007669"/>
    <property type="project" value="TreeGrafter"/>
</dbReference>
<dbReference type="SUPFAM" id="SSF52425">
    <property type="entry name" value="Cryptochrome/photolyase, N-terminal domain"/>
    <property type="match status" value="1"/>
</dbReference>
<evidence type="ECO:0000313" key="7">
    <source>
        <dbReference type="EMBL" id="SSA36038.1"/>
    </source>
</evidence>
<name>A0A2Y8ZXM4_9MICO</name>
<evidence type="ECO:0000256" key="2">
    <source>
        <dbReference type="ARBA" id="ARBA00022827"/>
    </source>
</evidence>
<dbReference type="PRINTS" id="PR00147">
    <property type="entry name" value="DNAPHOTLYASE"/>
</dbReference>
<evidence type="ECO:0000256" key="4">
    <source>
        <dbReference type="PIRSR" id="PIRSR602081-1"/>
    </source>
</evidence>
<protein>
    <submittedName>
        <fullName evidence="7">Deoxyribodipyrimidine photo-lyase</fullName>
    </submittedName>
</protein>
<keyword evidence="1 4" id="KW-0285">Flavoprotein</keyword>
<comment type="similarity">
    <text evidence="5">Belongs to the DNA photolyase family.</text>
</comment>
<reference evidence="8" key="1">
    <citation type="submission" date="2016-10" db="EMBL/GenBank/DDBJ databases">
        <authorList>
            <person name="Varghese N."/>
            <person name="Submissions S."/>
        </authorList>
    </citation>
    <scope>NUCLEOTIDE SEQUENCE [LARGE SCALE GENOMIC DNA]</scope>
    <source>
        <strain evidence="8">DSM 22951</strain>
    </source>
</reference>
<keyword evidence="8" id="KW-1185">Reference proteome</keyword>
<evidence type="ECO:0000259" key="6">
    <source>
        <dbReference type="PROSITE" id="PS51645"/>
    </source>
</evidence>